<dbReference type="SUPFAM" id="SSF53720">
    <property type="entry name" value="ALDH-like"/>
    <property type="match status" value="1"/>
</dbReference>
<feature type="active site" description="Proton acceptor" evidence="12 14">
    <location>
        <position position="326"/>
    </location>
</feature>
<dbReference type="STRING" id="1792845.BC343_21785"/>
<dbReference type="InterPro" id="IPR022695">
    <property type="entry name" value="Histidinol_DH_monofunct"/>
</dbReference>
<evidence type="ECO:0000256" key="6">
    <source>
        <dbReference type="ARBA" id="ARBA00022723"/>
    </source>
</evidence>
<comment type="pathway">
    <text evidence="2 12">Amino-acid biosynthesis; L-histidine biosynthesis; L-histidine from 5-phospho-alpha-D-ribose 1-diphosphate: step 9/9.</text>
</comment>
<dbReference type="FunFam" id="3.40.50.1980:FF:000001">
    <property type="entry name" value="Histidinol dehydrogenase"/>
    <property type="match status" value="1"/>
</dbReference>
<dbReference type="NCBIfam" id="TIGR00069">
    <property type="entry name" value="hisD"/>
    <property type="match status" value="1"/>
</dbReference>
<evidence type="ECO:0000256" key="15">
    <source>
        <dbReference type="PIRSR" id="PIRSR000099-2"/>
    </source>
</evidence>
<dbReference type="PIRSF" id="PIRSF000099">
    <property type="entry name" value="Histidinol_dh"/>
    <property type="match status" value="1"/>
</dbReference>
<comment type="function">
    <text evidence="1 12">Catalyzes the sequential NAD-dependent oxidations of L-histidinol to L-histidinaldehyde and then to L-histidine.</text>
</comment>
<dbReference type="PANTHER" id="PTHR21256:SF2">
    <property type="entry name" value="HISTIDINE BIOSYNTHESIS TRIFUNCTIONAL PROTEIN"/>
    <property type="match status" value="1"/>
</dbReference>
<feature type="active site" description="Proton acceptor" evidence="12 14">
    <location>
        <position position="325"/>
    </location>
</feature>
<dbReference type="GO" id="GO:0000105">
    <property type="term" value="P:L-histidine biosynthetic process"/>
    <property type="evidence" value="ECO:0007669"/>
    <property type="project" value="UniProtKB-UniRule"/>
</dbReference>
<feature type="binding site" evidence="12 16">
    <location>
        <position position="261"/>
    </location>
    <ligand>
        <name>substrate</name>
    </ligand>
</feature>
<evidence type="ECO:0000256" key="4">
    <source>
        <dbReference type="ARBA" id="ARBA00012965"/>
    </source>
</evidence>
<comment type="cofactor">
    <cofactor evidence="12 17">
        <name>Zn(2+)</name>
        <dbReference type="ChEBI" id="CHEBI:29105"/>
    </cofactor>
    <text evidence="12 17">Binds 1 zinc ion per subunit.</text>
</comment>
<comment type="caution">
    <text evidence="19">The sequence shown here is derived from an EMBL/GenBank/DDBJ whole genome shotgun (WGS) entry which is preliminary data.</text>
</comment>
<keyword evidence="5 12" id="KW-0028">Amino-acid biosynthesis</keyword>
<dbReference type="CDD" id="cd06572">
    <property type="entry name" value="Histidinol_dh"/>
    <property type="match status" value="1"/>
</dbReference>
<feature type="binding site" evidence="12 15">
    <location>
        <position position="188"/>
    </location>
    <ligand>
        <name>NAD(+)</name>
        <dbReference type="ChEBI" id="CHEBI:57540"/>
    </ligand>
</feature>
<dbReference type="PANTHER" id="PTHR21256">
    <property type="entry name" value="HISTIDINOL DEHYDROGENASE HDH"/>
    <property type="match status" value="1"/>
</dbReference>
<feature type="binding site" evidence="12 17">
    <location>
        <position position="258"/>
    </location>
    <ligand>
        <name>Zn(2+)</name>
        <dbReference type="ChEBI" id="CHEBI:29105"/>
    </ligand>
</feature>
<dbReference type="Gene3D" id="3.40.50.1980">
    <property type="entry name" value="Nitrogenase molybdenum iron protein domain"/>
    <property type="match status" value="2"/>
</dbReference>
<keyword evidence="10 12" id="KW-0368">Histidine biosynthesis</keyword>
<evidence type="ECO:0000256" key="11">
    <source>
        <dbReference type="ARBA" id="ARBA00049489"/>
    </source>
</evidence>
<feature type="binding site" evidence="12 16">
    <location>
        <position position="236"/>
    </location>
    <ligand>
        <name>substrate</name>
    </ligand>
</feature>
<feature type="binding site" evidence="12 16">
    <location>
        <position position="413"/>
    </location>
    <ligand>
        <name>substrate</name>
    </ligand>
</feature>
<feature type="binding site" evidence="12 16">
    <location>
        <position position="326"/>
    </location>
    <ligand>
        <name>substrate</name>
    </ligand>
</feature>
<evidence type="ECO:0000256" key="8">
    <source>
        <dbReference type="ARBA" id="ARBA00023002"/>
    </source>
</evidence>
<dbReference type="UniPathway" id="UPA00031">
    <property type="reaction ID" value="UER00014"/>
</dbReference>
<accession>A0A1S9PJD5</accession>
<dbReference type="EC" id="1.1.1.23" evidence="4 12"/>
<evidence type="ECO:0000256" key="18">
    <source>
        <dbReference type="RuleBase" id="RU004175"/>
    </source>
</evidence>
<keyword evidence="6 12" id="KW-0479">Metal-binding</keyword>
<evidence type="ECO:0000256" key="10">
    <source>
        <dbReference type="ARBA" id="ARBA00023102"/>
    </source>
</evidence>
<evidence type="ECO:0000313" key="20">
    <source>
        <dbReference type="Proteomes" id="UP000189739"/>
    </source>
</evidence>
<feature type="binding site" evidence="12 17">
    <location>
        <position position="261"/>
    </location>
    <ligand>
        <name>Zn(2+)</name>
        <dbReference type="ChEBI" id="CHEBI:29105"/>
    </ligand>
</feature>
<dbReference type="Pfam" id="PF00815">
    <property type="entry name" value="Histidinol_dh"/>
    <property type="match status" value="1"/>
</dbReference>
<gene>
    <name evidence="12" type="primary">hisD</name>
    <name evidence="19" type="ORF">BC343_21785</name>
</gene>
<feature type="binding site" evidence="12 17">
    <location>
        <position position="359"/>
    </location>
    <ligand>
        <name>Zn(2+)</name>
        <dbReference type="ChEBI" id="CHEBI:29105"/>
    </ligand>
</feature>
<dbReference type="FunFam" id="3.40.50.1980:FF:000002">
    <property type="entry name" value="Histidinol dehydrogenase, chloroplastic"/>
    <property type="match status" value="1"/>
</dbReference>
<dbReference type="RefSeq" id="WP_078346908.1">
    <property type="nucleotide sequence ID" value="NZ_MBTF01000003.1"/>
</dbReference>
<name>A0A1S9PJD5_9SPHI</name>
<dbReference type="InterPro" id="IPR016161">
    <property type="entry name" value="Ald_DH/histidinol_DH"/>
</dbReference>
<organism evidence="19 20">
    <name type="scientific">Mucilaginibacter pedocola</name>
    <dbReference type="NCBI Taxonomy" id="1792845"/>
    <lineage>
        <taxon>Bacteria</taxon>
        <taxon>Pseudomonadati</taxon>
        <taxon>Bacteroidota</taxon>
        <taxon>Sphingobacteriia</taxon>
        <taxon>Sphingobacteriales</taxon>
        <taxon>Sphingobacteriaceae</taxon>
        <taxon>Mucilaginibacter</taxon>
    </lineage>
</organism>
<evidence type="ECO:0000256" key="17">
    <source>
        <dbReference type="PIRSR" id="PIRSR000099-4"/>
    </source>
</evidence>
<keyword evidence="8 12" id="KW-0560">Oxidoreductase</keyword>
<dbReference type="HAMAP" id="MF_01024">
    <property type="entry name" value="HisD"/>
    <property type="match status" value="1"/>
</dbReference>
<dbReference type="Proteomes" id="UP000189739">
    <property type="component" value="Unassembled WGS sequence"/>
</dbReference>
<evidence type="ECO:0000256" key="16">
    <source>
        <dbReference type="PIRSR" id="PIRSR000099-3"/>
    </source>
</evidence>
<keyword evidence="20" id="KW-1185">Reference proteome</keyword>
<dbReference type="OrthoDB" id="9805269at2"/>
<proteinExistence type="inferred from homology"/>
<dbReference type="PROSITE" id="PS00611">
    <property type="entry name" value="HISOL_DEHYDROGENASE"/>
    <property type="match status" value="1"/>
</dbReference>
<dbReference type="InterPro" id="IPR001692">
    <property type="entry name" value="Histidinol_DH_CS"/>
</dbReference>
<keyword evidence="7 12" id="KW-0862">Zinc</keyword>
<evidence type="ECO:0000256" key="2">
    <source>
        <dbReference type="ARBA" id="ARBA00004940"/>
    </source>
</evidence>
<comment type="catalytic activity">
    <reaction evidence="11 12">
        <text>L-histidinol + 2 NAD(+) + H2O = L-histidine + 2 NADH + 3 H(+)</text>
        <dbReference type="Rhea" id="RHEA:20641"/>
        <dbReference type="ChEBI" id="CHEBI:15377"/>
        <dbReference type="ChEBI" id="CHEBI:15378"/>
        <dbReference type="ChEBI" id="CHEBI:57540"/>
        <dbReference type="ChEBI" id="CHEBI:57595"/>
        <dbReference type="ChEBI" id="CHEBI:57699"/>
        <dbReference type="ChEBI" id="CHEBI:57945"/>
        <dbReference type="EC" id="1.1.1.23"/>
    </reaction>
</comment>
<evidence type="ECO:0000313" key="19">
    <source>
        <dbReference type="EMBL" id="OOQ61080.1"/>
    </source>
</evidence>
<evidence type="ECO:0000256" key="12">
    <source>
        <dbReference type="HAMAP-Rule" id="MF_01024"/>
    </source>
</evidence>
<evidence type="ECO:0000256" key="1">
    <source>
        <dbReference type="ARBA" id="ARBA00003850"/>
    </source>
</evidence>
<evidence type="ECO:0000256" key="13">
    <source>
        <dbReference type="PIRNR" id="PIRNR000099"/>
    </source>
</evidence>
<dbReference type="PRINTS" id="PR00083">
    <property type="entry name" value="HOLDHDRGNASE"/>
</dbReference>
<reference evidence="19 20" key="1">
    <citation type="submission" date="2016-07" db="EMBL/GenBank/DDBJ databases">
        <title>Genomic analysis of zinc-resistant bacterium Mucilaginibacter pedocola TBZ30.</title>
        <authorList>
            <person name="Huang J."/>
            <person name="Tang J."/>
        </authorList>
    </citation>
    <scope>NUCLEOTIDE SEQUENCE [LARGE SCALE GENOMIC DNA]</scope>
    <source>
        <strain evidence="19 20">TBZ30</strain>
    </source>
</reference>
<dbReference type="GO" id="GO:0004399">
    <property type="term" value="F:histidinol dehydrogenase activity"/>
    <property type="evidence" value="ECO:0007669"/>
    <property type="project" value="UniProtKB-UniRule"/>
</dbReference>
<feature type="binding site" evidence="12 15">
    <location>
        <position position="211"/>
    </location>
    <ligand>
        <name>NAD(+)</name>
        <dbReference type="ChEBI" id="CHEBI:57540"/>
    </ligand>
</feature>
<keyword evidence="9 12" id="KW-0520">NAD</keyword>
<sequence>MKTYNYGNLSKDDVNSLTQRNVDPANEIRTLVEDVIAHVKQNGDAALYDYALKFDKVELDRLYLDKAELEEIAAAVSPAQQKALQTAYNNIYKFHQSQLKTEDKVETMAGVTCWRELRAIEKVGLYIPGGTAVLPSTFLMLGIPARIAGCDEIVVCSPPQKNGKVNAFIAYVALLLGIDKVYLVGGSQAVAAMAYGTQTISKVDKIFGPGNQFVTKAKTIIQSTTTTAIDMPAGPSEVLIIADETANPAFVAADLLAQAEHGVDSQAILVTTSQTIADATLAEVEKQLTVLPRAEIAKQAIDNSYIVITNTLDEAMDFSNVYAPEHLILATTNWKGLTAGIKNAGSVFLGNLTPESVGDYASGTNHTLPTSSYARAYSGVSVDSFVKKVTFQFLTDEGIQNIGPAVEILADMEGLHAHRNAVSVRLNNK</sequence>
<protein>
    <recommendedName>
        <fullName evidence="4 12">Histidinol dehydrogenase</fullName>
        <shortName evidence="12">HDH</shortName>
        <ecNumber evidence="4 12">1.1.1.23</ecNumber>
    </recommendedName>
</protein>
<feature type="binding site" evidence="12 17">
    <location>
        <position position="418"/>
    </location>
    <ligand>
        <name>Zn(2+)</name>
        <dbReference type="ChEBI" id="CHEBI:29105"/>
    </ligand>
</feature>
<feature type="binding site" evidence="12 15">
    <location>
        <position position="126"/>
    </location>
    <ligand>
        <name>NAD(+)</name>
        <dbReference type="ChEBI" id="CHEBI:57540"/>
    </ligand>
</feature>
<dbReference type="FunFam" id="1.20.5.1300:FF:000001">
    <property type="entry name" value="Histidine biosynthesis trifunctional protein"/>
    <property type="match status" value="1"/>
</dbReference>
<evidence type="ECO:0000256" key="9">
    <source>
        <dbReference type="ARBA" id="ARBA00023027"/>
    </source>
</evidence>
<feature type="binding site" evidence="12 16">
    <location>
        <position position="258"/>
    </location>
    <ligand>
        <name>substrate</name>
    </ligand>
</feature>
<dbReference type="GO" id="GO:0005829">
    <property type="term" value="C:cytosol"/>
    <property type="evidence" value="ECO:0007669"/>
    <property type="project" value="TreeGrafter"/>
</dbReference>
<dbReference type="AlphaFoldDB" id="A0A1S9PJD5"/>
<feature type="binding site" evidence="12 16">
    <location>
        <position position="359"/>
    </location>
    <ligand>
        <name>substrate</name>
    </ligand>
</feature>
<evidence type="ECO:0000256" key="3">
    <source>
        <dbReference type="ARBA" id="ARBA00010178"/>
    </source>
</evidence>
<dbReference type="Gene3D" id="1.20.5.1300">
    <property type="match status" value="1"/>
</dbReference>
<evidence type="ECO:0000256" key="14">
    <source>
        <dbReference type="PIRSR" id="PIRSR000099-1"/>
    </source>
</evidence>
<comment type="similarity">
    <text evidence="3 12 13 18">Belongs to the histidinol dehydrogenase family.</text>
</comment>
<dbReference type="GO" id="GO:0008270">
    <property type="term" value="F:zinc ion binding"/>
    <property type="evidence" value="ECO:0007669"/>
    <property type="project" value="UniProtKB-UniRule"/>
</dbReference>
<dbReference type="EMBL" id="MBTF01000003">
    <property type="protein sequence ID" value="OOQ61080.1"/>
    <property type="molecule type" value="Genomic_DNA"/>
</dbReference>
<feature type="binding site" evidence="12 16">
    <location>
        <position position="418"/>
    </location>
    <ligand>
        <name>substrate</name>
    </ligand>
</feature>
<evidence type="ECO:0000256" key="7">
    <source>
        <dbReference type="ARBA" id="ARBA00022833"/>
    </source>
</evidence>
<evidence type="ECO:0000256" key="5">
    <source>
        <dbReference type="ARBA" id="ARBA00022605"/>
    </source>
</evidence>
<dbReference type="GO" id="GO:0051287">
    <property type="term" value="F:NAD binding"/>
    <property type="evidence" value="ECO:0007669"/>
    <property type="project" value="InterPro"/>
</dbReference>
<dbReference type="InterPro" id="IPR012131">
    <property type="entry name" value="Hstdl_DH"/>
</dbReference>